<evidence type="ECO:0008006" key="5">
    <source>
        <dbReference type="Google" id="ProtNLM"/>
    </source>
</evidence>
<gene>
    <name evidence="3" type="ORF">ElyMa_002913600</name>
</gene>
<keyword evidence="4" id="KW-1185">Reference proteome</keyword>
<comment type="caution">
    <text evidence="3">The sequence shown here is derived from an EMBL/GenBank/DDBJ whole genome shotgun (WGS) entry which is preliminary data.</text>
</comment>
<feature type="transmembrane region" description="Helical" evidence="2">
    <location>
        <begin position="468"/>
        <end position="493"/>
    </location>
</feature>
<keyword evidence="2" id="KW-0812">Transmembrane</keyword>
<sequence>MYLVPVKTPVTASIINDIPYSKESPPASPALLPESALYETCHGTAPPSGLHNFASPLDVEPPSPYSVPNPHSSSTRKRITSYTTSSAPLSDHIQYETIEDMVKIYMALSKSTSPRDIEHSGVYSRIRSDSSATTKPKMFDKVSAPPVSEHILYETIHDIVRANMAIDRSTSPRGTEHTDVYSRISSGSSSTRKPTTSCKASVAPLSEHIQYETIHDMVRAYTAISSSTSPRDTEHTNVYSRISSDSSSTRKPTTSYEASVALASENIQYETIHDMVRAYMALSNSTSQHDMGYSGVYSRISSNLSSTKKHTKFDKASADLPSAQIQYETVYEMTPPYLALYNSISLQDMEHPNAYSRIRSESDPSSTRKHITSNKALVDLSSDHIQQETIYENTPPYLALYNFTSPQDIEHPNVYSRTASDSSYIKKHTTMTTCDKASAGPPSDLIKYETVNDTIPPYLALYNYKVSVWAHVILPMCIAFVVFLLLIAFVIIWSRCKKKKYKRSKMEELLSEKEAVTHIEFPDDQYHSLDEPDVDCTKCSESGQRAEVTLVPRDPLVIDHERVRQERSSELGAADDVLTKLCARDTIDEGLGDDYTDAEQRSRSSGSLCTDCPPESLESPKIPYADSQHSLLQMEV</sequence>
<feature type="region of interest" description="Disordered" evidence="1">
    <location>
        <begin position="49"/>
        <end position="83"/>
    </location>
</feature>
<feature type="region of interest" description="Disordered" evidence="1">
    <location>
        <begin position="169"/>
        <end position="199"/>
    </location>
</feature>
<organism evidence="3 4">
    <name type="scientific">Elysia marginata</name>
    <dbReference type="NCBI Taxonomy" id="1093978"/>
    <lineage>
        <taxon>Eukaryota</taxon>
        <taxon>Metazoa</taxon>
        <taxon>Spiralia</taxon>
        <taxon>Lophotrochozoa</taxon>
        <taxon>Mollusca</taxon>
        <taxon>Gastropoda</taxon>
        <taxon>Heterobranchia</taxon>
        <taxon>Euthyneura</taxon>
        <taxon>Panpulmonata</taxon>
        <taxon>Sacoglossa</taxon>
        <taxon>Placobranchoidea</taxon>
        <taxon>Plakobranchidae</taxon>
        <taxon>Elysia</taxon>
    </lineage>
</organism>
<feature type="compositionally biased region" description="Low complexity" evidence="1">
    <location>
        <begin position="182"/>
        <end position="197"/>
    </location>
</feature>
<keyword evidence="2" id="KW-0472">Membrane</keyword>
<keyword evidence="2" id="KW-1133">Transmembrane helix</keyword>
<proteinExistence type="predicted"/>
<protein>
    <recommendedName>
        <fullName evidence="5">TNFR-Cys domain-containing protein</fullName>
    </recommendedName>
</protein>
<dbReference type="EMBL" id="BMAT01006026">
    <property type="protein sequence ID" value="GFS04500.1"/>
    <property type="molecule type" value="Genomic_DNA"/>
</dbReference>
<dbReference type="AlphaFoldDB" id="A0AAV4I3A0"/>
<feature type="region of interest" description="Disordered" evidence="1">
    <location>
        <begin position="592"/>
        <end position="636"/>
    </location>
</feature>
<evidence type="ECO:0000313" key="3">
    <source>
        <dbReference type="EMBL" id="GFS04500.1"/>
    </source>
</evidence>
<evidence type="ECO:0000256" key="1">
    <source>
        <dbReference type="SAM" id="MobiDB-lite"/>
    </source>
</evidence>
<reference evidence="3 4" key="1">
    <citation type="journal article" date="2021" name="Elife">
        <title>Chloroplast acquisition without the gene transfer in kleptoplastic sea slugs, Plakobranchus ocellatus.</title>
        <authorList>
            <person name="Maeda T."/>
            <person name="Takahashi S."/>
            <person name="Yoshida T."/>
            <person name="Shimamura S."/>
            <person name="Takaki Y."/>
            <person name="Nagai Y."/>
            <person name="Toyoda A."/>
            <person name="Suzuki Y."/>
            <person name="Arimoto A."/>
            <person name="Ishii H."/>
            <person name="Satoh N."/>
            <person name="Nishiyama T."/>
            <person name="Hasebe M."/>
            <person name="Maruyama T."/>
            <person name="Minagawa J."/>
            <person name="Obokata J."/>
            <person name="Shigenobu S."/>
        </authorList>
    </citation>
    <scope>NUCLEOTIDE SEQUENCE [LARGE SCALE GENOMIC DNA]</scope>
</reference>
<feature type="compositionally biased region" description="Polar residues" evidence="1">
    <location>
        <begin position="627"/>
        <end position="636"/>
    </location>
</feature>
<evidence type="ECO:0000313" key="4">
    <source>
        <dbReference type="Proteomes" id="UP000762676"/>
    </source>
</evidence>
<name>A0AAV4I3A0_9GAST</name>
<feature type="compositionally biased region" description="Low complexity" evidence="1">
    <location>
        <begin position="240"/>
        <end position="253"/>
    </location>
</feature>
<dbReference type="Proteomes" id="UP000762676">
    <property type="component" value="Unassembled WGS sequence"/>
</dbReference>
<accession>A0AAV4I3A0</accession>
<evidence type="ECO:0000256" key="2">
    <source>
        <dbReference type="SAM" id="Phobius"/>
    </source>
</evidence>
<feature type="region of interest" description="Disordered" evidence="1">
    <location>
        <begin position="225"/>
        <end position="253"/>
    </location>
</feature>